<dbReference type="Gene3D" id="3.30.1240.10">
    <property type="match status" value="1"/>
</dbReference>
<dbReference type="SFLD" id="SFLDS00003">
    <property type="entry name" value="Haloacid_Dehalogenase"/>
    <property type="match status" value="1"/>
</dbReference>
<dbReference type="RefSeq" id="WP_067482862.1">
    <property type="nucleotide sequence ID" value="NZ_BJUG01000007.1"/>
</dbReference>
<dbReference type="InterPro" id="IPR023214">
    <property type="entry name" value="HAD_sf"/>
</dbReference>
<comment type="caution">
    <text evidence="2">The sequence shown here is derived from an EMBL/GenBank/DDBJ whole genome shotgun (WGS) entry which is preliminary data.</text>
</comment>
<dbReference type="Pfam" id="PF08282">
    <property type="entry name" value="Hydrolase_3"/>
    <property type="match status" value="1"/>
</dbReference>
<dbReference type="GeneID" id="77488087"/>
<sequence>MRKEIKLVMSDIDGTILTSEHRIDNKLAGRLKQLKARNIPFVLASARSPKGMHDIAKVLEITEYPMACYNGALIVREGEDDPFQQIFSQELNVGETLQLIELLTKKFKTISISLYSGSDWYVESVDEWVEQEAAITKLEPIVANLNQLLLEQRLPVHKLLLIGSTSEIEQLKEVCESLNLETSSFYLSKENYLEVTHYQVSKEKALTIVANHYQIPLENTMAIGDNFNDLPMIKLSGMGVAMGNAPEEVTKGATIQTATNDENGVSKVLLNQILLQEI</sequence>
<dbReference type="OrthoDB" id="9790031at2"/>
<dbReference type="InterPro" id="IPR036412">
    <property type="entry name" value="HAD-like_sf"/>
</dbReference>
<reference evidence="1 4" key="2">
    <citation type="submission" date="2019-07" db="EMBL/GenBank/DDBJ databases">
        <title>Whole genome shotgun sequence of Enterococcus thailandicus NBRC 101867.</title>
        <authorList>
            <person name="Hosoyama A."/>
            <person name="Uohara A."/>
            <person name="Ohji S."/>
            <person name="Ichikawa N."/>
        </authorList>
    </citation>
    <scope>NUCLEOTIDE SEQUENCE [LARGE SCALE GENOMIC DNA]</scope>
    <source>
        <strain evidence="1 4">NBRC 101867</strain>
    </source>
</reference>
<evidence type="ECO:0000313" key="1">
    <source>
        <dbReference type="EMBL" id="GEK37284.1"/>
    </source>
</evidence>
<evidence type="ECO:0000313" key="4">
    <source>
        <dbReference type="Proteomes" id="UP000321361"/>
    </source>
</evidence>
<dbReference type="NCBIfam" id="TIGR01484">
    <property type="entry name" value="HAD-SF-IIB"/>
    <property type="match status" value="1"/>
</dbReference>
<protein>
    <submittedName>
        <fullName evidence="2">Hydrolase</fullName>
    </submittedName>
</protein>
<dbReference type="GO" id="GO:0005829">
    <property type="term" value="C:cytosol"/>
    <property type="evidence" value="ECO:0007669"/>
    <property type="project" value="TreeGrafter"/>
</dbReference>
<dbReference type="EMBL" id="LWMN01000011">
    <property type="protein sequence ID" value="OAQ56109.1"/>
    <property type="molecule type" value="Genomic_DNA"/>
</dbReference>
<evidence type="ECO:0000313" key="3">
    <source>
        <dbReference type="Proteomes" id="UP000078516"/>
    </source>
</evidence>
<organism evidence="2 3">
    <name type="scientific">Enterococcus thailandicus</name>
    <dbReference type="NCBI Taxonomy" id="417368"/>
    <lineage>
        <taxon>Bacteria</taxon>
        <taxon>Bacillati</taxon>
        <taxon>Bacillota</taxon>
        <taxon>Bacilli</taxon>
        <taxon>Lactobacillales</taxon>
        <taxon>Enterococcaceae</taxon>
        <taxon>Enterococcus</taxon>
    </lineage>
</organism>
<dbReference type="PROSITE" id="PS01228">
    <property type="entry name" value="COF_1"/>
    <property type="match status" value="1"/>
</dbReference>
<dbReference type="NCBIfam" id="TIGR00099">
    <property type="entry name" value="Cof-subfamily"/>
    <property type="match status" value="1"/>
</dbReference>
<dbReference type="SUPFAM" id="SSF56784">
    <property type="entry name" value="HAD-like"/>
    <property type="match status" value="1"/>
</dbReference>
<reference evidence="2 3" key="1">
    <citation type="submission" date="2016-04" db="EMBL/GenBank/DDBJ databases">
        <title>Draft genome of an Enterococcus thailandicus strain isolated from bovine feces.</title>
        <authorList>
            <person name="Beukers A.G."/>
            <person name="Zaheer R."/>
            <person name="Goji N."/>
            <person name="Cook S.R."/>
            <person name="Amoako K."/>
            <person name="Chaves A.V."/>
            <person name="Ward M.P."/>
            <person name="Mcallister T.A."/>
        </authorList>
    </citation>
    <scope>NUCLEOTIDE SEQUENCE [LARGE SCALE GENOMIC DNA]</scope>
    <source>
        <strain evidence="2 3">F0711D 46</strain>
    </source>
</reference>
<dbReference type="AlphaFoldDB" id="A0A179ETB9"/>
<dbReference type="GO" id="GO:0016791">
    <property type="term" value="F:phosphatase activity"/>
    <property type="evidence" value="ECO:0007669"/>
    <property type="project" value="TreeGrafter"/>
</dbReference>
<dbReference type="PANTHER" id="PTHR10000:SF8">
    <property type="entry name" value="HAD SUPERFAMILY HYDROLASE-LIKE, TYPE 3"/>
    <property type="match status" value="1"/>
</dbReference>
<dbReference type="Gene3D" id="3.40.50.1000">
    <property type="entry name" value="HAD superfamily/HAD-like"/>
    <property type="match status" value="1"/>
</dbReference>
<dbReference type="PANTHER" id="PTHR10000">
    <property type="entry name" value="PHOSPHOSERINE PHOSPHATASE"/>
    <property type="match status" value="1"/>
</dbReference>
<dbReference type="Proteomes" id="UP000078516">
    <property type="component" value="Unassembled WGS sequence"/>
</dbReference>
<evidence type="ECO:0000313" key="2">
    <source>
        <dbReference type="EMBL" id="OAQ56109.1"/>
    </source>
</evidence>
<dbReference type="GO" id="GO:0000287">
    <property type="term" value="F:magnesium ion binding"/>
    <property type="evidence" value="ECO:0007669"/>
    <property type="project" value="TreeGrafter"/>
</dbReference>
<dbReference type="InterPro" id="IPR006379">
    <property type="entry name" value="HAD-SF_hydro_IIB"/>
</dbReference>
<proteinExistence type="predicted"/>
<name>A0A179ETB9_ENTTH</name>
<keyword evidence="2" id="KW-0378">Hydrolase</keyword>
<dbReference type="CDD" id="cd07516">
    <property type="entry name" value="HAD_Pase"/>
    <property type="match status" value="1"/>
</dbReference>
<dbReference type="Proteomes" id="UP000321361">
    <property type="component" value="Unassembled WGS sequence"/>
</dbReference>
<keyword evidence="3" id="KW-1185">Reference proteome</keyword>
<dbReference type="PATRIC" id="fig|417368.6.peg.663"/>
<dbReference type="SFLD" id="SFLDG01140">
    <property type="entry name" value="C2.B:_Phosphomannomutase_and_P"/>
    <property type="match status" value="1"/>
</dbReference>
<gene>
    <name evidence="2" type="ORF">A6E74_05150</name>
    <name evidence="1" type="ORF">ETH01_15710</name>
</gene>
<dbReference type="KEGG" id="eth:CK496_10615"/>
<accession>A0A179ETB9</accession>
<dbReference type="InterPro" id="IPR000150">
    <property type="entry name" value="Cof"/>
</dbReference>
<dbReference type="EMBL" id="BJUG01000007">
    <property type="protein sequence ID" value="GEK37284.1"/>
    <property type="molecule type" value="Genomic_DNA"/>
</dbReference>